<gene>
    <name evidence="1" type="ORF">MCC93_17700</name>
</gene>
<reference evidence="1 2" key="1">
    <citation type="submission" date="2014-12" db="EMBL/GenBank/DDBJ databases">
        <title>Genome sequence of Morococcus cerebrosus.</title>
        <authorList>
            <person name="Shin S.-K."/>
            <person name="Yi H."/>
        </authorList>
    </citation>
    <scope>NUCLEOTIDE SEQUENCE [LARGE SCALE GENOMIC DNA]</scope>
    <source>
        <strain evidence="1 2">CIP 81.93</strain>
    </source>
</reference>
<dbReference type="Proteomes" id="UP000031390">
    <property type="component" value="Unassembled WGS sequence"/>
</dbReference>
<sequence>MSSESAYCTTESNRTLFQTTSFNTIISLHETVFFASNHISNRQNAIKSPI</sequence>
<accession>A0A0C1GN17</accession>
<comment type="caution">
    <text evidence="1">The sequence shown here is derived from an EMBL/GenBank/DDBJ whole genome shotgun (WGS) entry which is preliminary data.</text>
</comment>
<dbReference type="AlphaFoldDB" id="A0A0C1GN17"/>
<proteinExistence type="predicted"/>
<name>A0A0C1GN17_9NEIS</name>
<evidence type="ECO:0000313" key="2">
    <source>
        <dbReference type="Proteomes" id="UP000031390"/>
    </source>
</evidence>
<dbReference type="EMBL" id="JUFZ01000083">
    <property type="protein sequence ID" value="KIC06806.1"/>
    <property type="molecule type" value="Genomic_DNA"/>
</dbReference>
<evidence type="ECO:0000313" key="1">
    <source>
        <dbReference type="EMBL" id="KIC06806.1"/>
    </source>
</evidence>
<protein>
    <submittedName>
        <fullName evidence="1">Uncharacterized protein</fullName>
    </submittedName>
</protein>
<organism evidence="1 2">
    <name type="scientific">Morococcus cerebrosus</name>
    <dbReference type="NCBI Taxonomy" id="1056807"/>
    <lineage>
        <taxon>Bacteria</taxon>
        <taxon>Pseudomonadati</taxon>
        <taxon>Pseudomonadota</taxon>
        <taxon>Betaproteobacteria</taxon>
        <taxon>Neisseriales</taxon>
        <taxon>Neisseriaceae</taxon>
        <taxon>Morococcus</taxon>
    </lineage>
</organism>